<dbReference type="InterPro" id="IPR016186">
    <property type="entry name" value="C-type_lectin-like/link_sf"/>
</dbReference>
<feature type="region of interest" description="Disordered" evidence="22">
    <location>
        <begin position="361"/>
        <end position="399"/>
    </location>
</feature>
<gene>
    <name evidence="28" type="ORF">H671_1g1162</name>
</gene>
<feature type="compositionally biased region" description="Basic and acidic residues" evidence="22">
    <location>
        <begin position="388"/>
        <end position="399"/>
    </location>
</feature>
<proteinExistence type="inferred from homology"/>
<evidence type="ECO:0000313" key="28">
    <source>
        <dbReference type="EMBL" id="ERE91166.1"/>
    </source>
</evidence>
<dbReference type="Pfam" id="PF00084">
    <property type="entry name" value="Sushi"/>
    <property type="match status" value="1"/>
</dbReference>
<evidence type="ECO:0000256" key="8">
    <source>
        <dbReference type="ARBA" id="ARBA00022737"/>
    </source>
</evidence>
<dbReference type="FunFam" id="3.10.100.10:FF:000011">
    <property type="entry name" value="Aggrecan core protein"/>
    <property type="match status" value="1"/>
</dbReference>
<evidence type="ECO:0000313" key="29">
    <source>
        <dbReference type="Proteomes" id="UP000030759"/>
    </source>
</evidence>
<dbReference type="InterPro" id="IPR013106">
    <property type="entry name" value="Ig_V-set"/>
</dbReference>
<evidence type="ECO:0000256" key="4">
    <source>
        <dbReference type="ARBA" id="ARBA00022536"/>
    </source>
</evidence>
<dbReference type="InterPro" id="IPR000152">
    <property type="entry name" value="EGF-type_Asp/Asn_hydroxyl_site"/>
</dbReference>
<evidence type="ECO:0000256" key="23">
    <source>
        <dbReference type="SAM" id="SignalP"/>
    </source>
</evidence>
<evidence type="ECO:0000256" key="15">
    <source>
        <dbReference type="ARBA" id="ARBA00023319"/>
    </source>
</evidence>
<evidence type="ECO:0000256" key="16">
    <source>
        <dbReference type="ARBA" id="ARBA00059308"/>
    </source>
</evidence>
<keyword evidence="4 19" id="KW-0245">EGF-like domain</keyword>
<evidence type="ECO:0000256" key="20">
    <source>
        <dbReference type="PROSITE-ProRule" id="PRU00302"/>
    </source>
</evidence>
<dbReference type="PANTHER" id="PTHR22804:SF24">
    <property type="entry name" value="NEUROCAN CORE PROTEIN"/>
    <property type="match status" value="1"/>
</dbReference>
<keyword evidence="14" id="KW-0373">Hyaluronic acid</keyword>
<evidence type="ECO:0000259" key="25">
    <source>
        <dbReference type="PROSITE" id="PS50835"/>
    </source>
</evidence>
<comment type="caution">
    <text evidence="19">Lacks conserved residue(s) required for the propagation of feature annotation.</text>
</comment>
<dbReference type="FunFam" id="2.10.25.10:FF:000006">
    <property type="entry name" value="Versican core protein-like isoform 1"/>
    <property type="match status" value="1"/>
</dbReference>
<dbReference type="PROSITE" id="PS00022">
    <property type="entry name" value="EGF_1"/>
    <property type="match status" value="2"/>
</dbReference>
<feature type="domain" description="Link" evidence="27">
    <location>
        <begin position="257"/>
        <end position="355"/>
    </location>
</feature>
<evidence type="ECO:0000256" key="5">
    <source>
        <dbReference type="ARBA" id="ARBA00022659"/>
    </source>
</evidence>
<keyword evidence="8" id="KW-0677">Repeat</keyword>
<evidence type="ECO:0000256" key="9">
    <source>
        <dbReference type="ARBA" id="ARBA00022837"/>
    </source>
</evidence>
<dbReference type="InterPro" id="IPR035976">
    <property type="entry name" value="Sushi/SCR/CCP_sf"/>
</dbReference>
<dbReference type="Gene3D" id="2.10.70.10">
    <property type="entry name" value="Complement Module, domain 1"/>
    <property type="match status" value="1"/>
</dbReference>
<dbReference type="Pfam" id="PF00193">
    <property type="entry name" value="Xlink"/>
    <property type="match status" value="2"/>
</dbReference>
<comment type="subcellular location">
    <subcellularLocation>
        <location evidence="1">Secreted</location>
    </subcellularLocation>
</comment>
<dbReference type="SUPFAM" id="SSF56436">
    <property type="entry name" value="C-type lectin-like"/>
    <property type="match status" value="2"/>
</dbReference>
<evidence type="ECO:0000256" key="17">
    <source>
        <dbReference type="ARBA" id="ARBA00073685"/>
    </source>
</evidence>
<dbReference type="GO" id="GO:0005509">
    <property type="term" value="F:calcium ion binding"/>
    <property type="evidence" value="ECO:0007669"/>
    <property type="project" value="InterPro"/>
</dbReference>
<dbReference type="SUPFAM" id="SSF57196">
    <property type="entry name" value="EGF/Laminin"/>
    <property type="match status" value="1"/>
</dbReference>
<dbReference type="EMBL" id="KE663643">
    <property type="protein sequence ID" value="ERE91166.1"/>
    <property type="molecule type" value="Genomic_DNA"/>
</dbReference>
<evidence type="ECO:0000256" key="1">
    <source>
        <dbReference type="ARBA" id="ARBA00004613"/>
    </source>
</evidence>
<dbReference type="InterPro" id="IPR003599">
    <property type="entry name" value="Ig_sub"/>
</dbReference>
<dbReference type="SMART" id="SM00179">
    <property type="entry name" value="EGF_CA"/>
    <property type="match status" value="1"/>
</dbReference>
<keyword evidence="12 19" id="KW-1015">Disulfide bond</keyword>
<keyword evidence="6 23" id="KW-0732">Signal</keyword>
<keyword evidence="9" id="KW-0106">Calcium</keyword>
<dbReference type="GO" id="GO:0001501">
    <property type="term" value="P:skeletal system development"/>
    <property type="evidence" value="ECO:0007669"/>
    <property type="project" value="TreeGrafter"/>
</dbReference>
<dbReference type="AlphaFoldDB" id="A0A061IMZ8"/>
<dbReference type="PROSITE" id="PS50923">
    <property type="entry name" value="SUSHI"/>
    <property type="match status" value="1"/>
</dbReference>
<evidence type="ECO:0000256" key="19">
    <source>
        <dbReference type="PROSITE-ProRule" id="PRU00076"/>
    </source>
</evidence>
<dbReference type="FunFam" id="3.10.100.10:FF:000002">
    <property type="entry name" value="Hyaluronan proteoglycan link protein 1"/>
    <property type="match status" value="1"/>
</dbReference>
<evidence type="ECO:0000256" key="12">
    <source>
        <dbReference type="ARBA" id="ARBA00023157"/>
    </source>
</evidence>
<dbReference type="PANTHER" id="PTHR22804">
    <property type="entry name" value="AGGRECAN/VERSICAN PROTEOGLYCAN"/>
    <property type="match status" value="1"/>
</dbReference>
<dbReference type="PROSITE" id="PS50963">
    <property type="entry name" value="LINK_2"/>
    <property type="match status" value="2"/>
</dbReference>
<dbReference type="InterPro" id="IPR000742">
    <property type="entry name" value="EGF"/>
</dbReference>
<feature type="disulfide bond" evidence="20">
    <location>
        <begin position="589"/>
        <end position="632"/>
    </location>
</feature>
<dbReference type="SUPFAM" id="SSF48726">
    <property type="entry name" value="Immunoglobulin"/>
    <property type="match status" value="1"/>
</dbReference>
<feature type="domain" description="Ig-like" evidence="25">
    <location>
        <begin position="53"/>
        <end position="156"/>
    </location>
</feature>
<sequence>MGATSVWASGLLVLRLLLLVAGDQDTQDTTTEKGLRMLKSGAGPIRAALAELVALPCLFTWQPLLGTLRDIPRIKWTKVWTASGQRQDLPILVAKDNVVRVAKGWQGRVSLPAYPRHRANATLLLGPLRASDSGLYRCQVVRGIEDEQDLVTLEVTGVVFHYRAARDRYALTFAEAQEACRLSSATIAAPRHLQAAFEDGFDNCDAGWLSDRTVRYPITQSRPGCYGDRSSLPGVRSYGRRDPQELYDVYCFARELGGEVFYVGPARRLTLAGARAQCQRQGAALASVGQLHLAWHEGLDQCDPGWLADGSVRYPIQTPRRRCGGPAPGVRTVYRFANRTGFPAPGARFDAYCFRAHHLTPQHREPETPSSGDEGEIVSAEGPPAQELEPRSGEKKEEAPNFQELLVSSGEDEPLDSAWTQEPQKFLGSTPEGPTLASWLLTGSTSSTGVPSPRNMGVDMAETTPLGTQVASTPTVRRGRFKGLNGRHFQQPDSQLLGTTEASAQPPSLDVTADLQGLSAATEASESDQSRSHSPWAILTNEVSLPGADVDDCLCSPCENGGTCIDEVNGFVCLCLPSYGGSLCEKVLCGPPPVVENASLVGVRKAKYSVHATVRYQCDEGLSQHHVATIRCRDNGKWDRPQIVCTKPRRSHRMRRHRHHQHRHHKARKEHRKHKRHPAENWEKDEGDFC</sequence>
<dbReference type="FunFam" id="2.10.70.10:FF:000003">
    <property type="entry name" value="Versican core protein"/>
    <property type="match status" value="1"/>
</dbReference>
<dbReference type="GO" id="GO:0005540">
    <property type="term" value="F:hyaluronic acid binding"/>
    <property type="evidence" value="ECO:0007669"/>
    <property type="project" value="UniProtKB-KW"/>
</dbReference>
<feature type="compositionally biased region" description="Basic residues" evidence="22">
    <location>
        <begin position="649"/>
        <end position="677"/>
    </location>
</feature>
<dbReference type="InterPro" id="IPR050691">
    <property type="entry name" value="Hyaluronan_bind_Proteoglycan"/>
</dbReference>
<comment type="function">
    <text evidence="16">May modulate neuronal adhesion and neurite growth during development by binding to neural cell adhesion molecules (NG-CAM and N-CAM). Chondroitin sulfate proteoglycan; binds to hyaluronic acid.</text>
</comment>
<keyword evidence="5 20" id="KW-0768">Sushi</keyword>
<evidence type="ECO:0000259" key="26">
    <source>
        <dbReference type="PROSITE" id="PS50923"/>
    </source>
</evidence>
<dbReference type="InterPro" id="IPR013783">
    <property type="entry name" value="Ig-like_fold"/>
</dbReference>
<evidence type="ECO:0000256" key="21">
    <source>
        <dbReference type="PROSITE-ProRule" id="PRU00323"/>
    </source>
</evidence>
<dbReference type="Gene3D" id="3.10.100.10">
    <property type="entry name" value="Mannose-Binding Protein A, subunit A"/>
    <property type="match status" value="2"/>
</dbReference>
<evidence type="ECO:0000256" key="2">
    <source>
        <dbReference type="ARBA" id="ARBA00006838"/>
    </source>
</evidence>
<accession>A0A061IMZ8</accession>
<dbReference type="InterPro" id="IPR001881">
    <property type="entry name" value="EGF-like_Ca-bd_dom"/>
</dbReference>
<evidence type="ECO:0000256" key="7">
    <source>
        <dbReference type="ARBA" id="ARBA00022734"/>
    </source>
</evidence>
<evidence type="ECO:0000256" key="13">
    <source>
        <dbReference type="ARBA" id="ARBA00023180"/>
    </source>
</evidence>
<dbReference type="Proteomes" id="UP000030759">
    <property type="component" value="Unassembled WGS sequence"/>
</dbReference>
<evidence type="ECO:0000259" key="24">
    <source>
        <dbReference type="PROSITE" id="PS50026"/>
    </source>
</evidence>
<protein>
    <recommendedName>
        <fullName evidence="17">Neurocan core protein</fullName>
    </recommendedName>
    <alternativeName>
        <fullName evidence="18">Chondroitin sulfate proteoglycan 3</fullName>
    </alternativeName>
</protein>
<keyword evidence="3" id="KW-0964">Secreted</keyword>
<dbReference type="GO" id="GO:0010001">
    <property type="term" value="P:glial cell differentiation"/>
    <property type="evidence" value="ECO:0007669"/>
    <property type="project" value="TreeGrafter"/>
</dbReference>
<dbReference type="GO" id="GO:0007155">
    <property type="term" value="P:cell adhesion"/>
    <property type="evidence" value="ECO:0007669"/>
    <property type="project" value="UniProtKB-KW"/>
</dbReference>
<dbReference type="PRINTS" id="PR01265">
    <property type="entry name" value="LINKMODULE"/>
</dbReference>
<dbReference type="SMART" id="SM00409">
    <property type="entry name" value="IG"/>
    <property type="match status" value="1"/>
</dbReference>
<dbReference type="Pfam" id="PF07686">
    <property type="entry name" value="V-set"/>
    <property type="match status" value="1"/>
</dbReference>
<dbReference type="CDD" id="cd03520">
    <property type="entry name" value="Link_domain_CSPGs_modules_2_4"/>
    <property type="match status" value="1"/>
</dbReference>
<dbReference type="Gene3D" id="2.10.25.10">
    <property type="entry name" value="Laminin"/>
    <property type="match status" value="1"/>
</dbReference>
<feature type="region of interest" description="Disordered" evidence="22">
    <location>
        <begin position="649"/>
        <end position="690"/>
    </location>
</feature>
<dbReference type="SMART" id="SM00181">
    <property type="entry name" value="EGF"/>
    <property type="match status" value="1"/>
</dbReference>
<dbReference type="PROSITE" id="PS50835">
    <property type="entry name" value="IG_LIKE"/>
    <property type="match status" value="1"/>
</dbReference>
<evidence type="ECO:0000256" key="10">
    <source>
        <dbReference type="ARBA" id="ARBA00022889"/>
    </source>
</evidence>
<keyword evidence="13" id="KW-0325">Glycoprotein</keyword>
<dbReference type="InterPro" id="IPR036179">
    <property type="entry name" value="Ig-like_dom_sf"/>
</dbReference>
<evidence type="ECO:0000256" key="18">
    <source>
        <dbReference type="ARBA" id="ARBA00075743"/>
    </source>
</evidence>
<dbReference type="InterPro" id="IPR018097">
    <property type="entry name" value="EGF_Ca-bd_CS"/>
</dbReference>
<keyword evidence="10" id="KW-0130">Cell adhesion</keyword>
<name>A0A061IMZ8_CRIGR</name>
<dbReference type="InterPro" id="IPR016187">
    <property type="entry name" value="CTDL_fold"/>
</dbReference>
<dbReference type="FunFam" id="2.60.40.10:FF:000571">
    <property type="entry name" value="Neurocan core protein"/>
    <property type="match status" value="1"/>
</dbReference>
<dbReference type="GO" id="GO:0072534">
    <property type="term" value="C:perineuronal net"/>
    <property type="evidence" value="ECO:0007669"/>
    <property type="project" value="TreeGrafter"/>
</dbReference>
<evidence type="ECO:0000256" key="14">
    <source>
        <dbReference type="ARBA" id="ARBA00023290"/>
    </source>
</evidence>
<dbReference type="GO" id="GO:0030246">
    <property type="term" value="F:carbohydrate binding"/>
    <property type="evidence" value="ECO:0007669"/>
    <property type="project" value="UniProtKB-KW"/>
</dbReference>
<dbReference type="CDD" id="cd03517">
    <property type="entry name" value="Link_domain_CSPGs_modules_1_3"/>
    <property type="match status" value="1"/>
</dbReference>
<dbReference type="InterPro" id="IPR007110">
    <property type="entry name" value="Ig-like_dom"/>
</dbReference>
<dbReference type="GO" id="GO:0005615">
    <property type="term" value="C:extracellular space"/>
    <property type="evidence" value="ECO:0007669"/>
    <property type="project" value="TreeGrafter"/>
</dbReference>
<reference evidence="29" key="1">
    <citation type="journal article" date="2013" name="Nat. Biotechnol.">
        <title>Chinese hamster genome sequenced from sorted chromosomes.</title>
        <authorList>
            <person name="Brinkrolf K."/>
            <person name="Rupp O."/>
            <person name="Laux H."/>
            <person name="Kollin F."/>
            <person name="Ernst W."/>
            <person name="Linke B."/>
            <person name="Kofler R."/>
            <person name="Romand S."/>
            <person name="Hesse F."/>
            <person name="Budach W.E."/>
            <person name="Galosy S."/>
            <person name="Muller D."/>
            <person name="Noll T."/>
            <person name="Wienberg J."/>
            <person name="Jostock T."/>
            <person name="Leonard M."/>
            <person name="Grillari J."/>
            <person name="Tauch A."/>
            <person name="Goesmann A."/>
            <person name="Helk B."/>
            <person name="Mott J.E."/>
            <person name="Puhler A."/>
            <person name="Borth N."/>
        </authorList>
    </citation>
    <scope>NUCLEOTIDE SEQUENCE [LARGE SCALE GENOMIC DNA]</scope>
    <source>
        <strain evidence="29">17A/GY</strain>
    </source>
</reference>
<dbReference type="PROSITE" id="PS01187">
    <property type="entry name" value="EGF_CA"/>
    <property type="match status" value="1"/>
</dbReference>
<dbReference type="SMART" id="SM00032">
    <property type="entry name" value="CCP"/>
    <property type="match status" value="1"/>
</dbReference>
<dbReference type="PROSITE" id="PS01241">
    <property type="entry name" value="LINK_1"/>
    <property type="match status" value="1"/>
</dbReference>
<keyword evidence="7" id="KW-0430">Lectin</keyword>
<feature type="disulfide bond" evidence="21">
    <location>
        <begin position="204"/>
        <end position="225"/>
    </location>
</feature>
<dbReference type="PROSITE" id="PS50026">
    <property type="entry name" value="EGF_3"/>
    <property type="match status" value="1"/>
</dbReference>
<evidence type="ECO:0000256" key="6">
    <source>
        <dbReference type="ARBA" id="ARBA00022729"/>
    </source>
</evidence>
<dbReference type="CDD" id="cd00054">
    <property type="entry name" value="EGF_CA"/>
    <property type="match status" value="1"/>
</dbReference>
<feature type="chain" id="PRO_5001601123" description="Neurocan core protein" evidence="23">
    <location>
        <begin position="23"/>
        <end position="690"/>
    </location>
</feature>
<dbReference type="GO" id="GO:0045202">
    <property type="term" value="C:synapse"/>
    <property type="evidence" value="ECO:0007669"/>
    <property type="project" value="TreeGrafter"/>
</dbReference>
<feature type="domain" description="Sushi" evidence="26">
    <location>
        <begin position="587"/>
        <end position="647"/>
    </location>
</feature>
<dbReference type="PROSITE" id="PS00010">
    <property type="entry name" value="ASX_HYDROXYL"/>
    <property type="match status" value="1"/>
</dbReference>
<evidence type="ECO:0000256" key="11">
    <source>
        <dbReference type="ARBA" id="ARBA00022974"/>
    </source>
</evidence>
<feature type="domain" description="EGF-like" evidence="24">
    <location>
        <begin position="549"/>
        <end position="585"/>
    </location>
</feature>
<keyword evidence="15" id="KW-0393">Immunoglobulin domain</keyword>
<dbReference type="GO" id="GO:0002052">
    <property type="term" value="P:positive regulation of neuroblast proliferation"/>
    <property type="evidence" value="ECO:0007669"/>
    <property type="project" value="TreeGrafter"/>
</dbReference>
<dbReference type="InterPro" id="IPR000538">
    <property type="entry name" value="Link_dom"/>
</dbReference>
<organism evidence="28 29">
    <name type="scientific">Cricetulus griseus</name>
    <name type="common">Chinese hamster</name>
    <name type="synonym">Cricetulus barabensis griseus</name>
    <dbReference type="NCBI Taxonomy" id="10029"/>
    <lineage>
        <taxon>Eukaryota</taxon>
        <taxon>Metazoa</taxon>
        <taxon>Chordata</taxon>
        <taxon>Craniata</taxon>
        <taxon>Vertebrata</taxon>
        <taxon>Euteleostomi</taxon>
        <taxon>Mammalia</taxon>
        <taxon>Eutheria</taxon>
        <taxon>Euarchontoglires</taxon>
        <taxon>Glires</taxon>
        <taxon>Rodentia</taxon>
        <taxon>Myomorpha</taxon>
        <taxon>Muroidea</taxon>
        <taxon>Cricetidae</taxon>
        <taxon>Cricetinae</taxon>
        <taxon>Cricetulus</taxon>
    </lineage>
</organism>
<feature type="domain" description="Link" evidence="27">
    <location>
        <begin position="158"/>
        <end position="253"/>
    </location>
</feature>
<feature type="disulfide bond" evidence="19">
    <location>
        <begin position="575"/>
        <end position="584"/>
    </location>
</feature>
<dbReference type="SUPFAM" id="SSF57535">
    <property type="entry name" value="Complement control module/SCR domain"/>
    <property type="match status" value="1"/>
</dbReference>
<dbReference type="SMART" id="SM00445">
    <property type="entry name" value="LINK"/>
    <property type="match status" value="2"/>
</dbReference>
<evidence type="ECO:0000259" key="27">
    <source>
        <dbReference type="PROSITE" id="PS50963"/>
    </source>
</evidence>
<keyword evidence="11" id="KW-0654">Proteoglycan</keyword>
<evidence type="ECO:0000256" key="22">
    <source>
        <dbReference type="SAM" id="MobiDB-lite"/>
    </source>
</evidence>
<feature type="disulfide bond" evidence="20">
    <location>
        <begin position="618"/>
        <end position="645"/>
    </location>
</feature>
<dbReference type="GO" id="GO:0007417">
    <property type="term" value="P:central nervous system development"/>
    <property type="evidence" value="ECO:0007669"/>
    <property type="project" value="TreeGrafter"/>
</dbReference>
<feature type="signal peptide" evidence="23">
    <location>
        <begin position="1"/>
        <end position="22"/>
    </location>
</feature>
<feature type="disulfide bond" evidence="21">
    <location>
        <begin position="302"/>
        <end position="323"/>
    </location>
</feature>
<dbReference type="CDD" id="cd00033">
    <property type="entry name" value="CCP"/>
    <property type="match status" value="1"/>
</dbReference>
<dbReference type="InterPro" id="IPR000436">
    <property type="entry name" value="Sushi_SCR_CCP_dom"/>
</dbReference>
<dbReference type="Gene3D" id="2.60.40.10">
    <property type="entry name" value="Immunoglobulins"/>
    <property type="match status" value="1"/>
</dbReference>
<comment type="similarity">
    <text evidence="2">Belongs to the aggrecan/versican proteoglycan family.</text>
</comment>
<evidence type="ECO:0000256" key="3">
    <source>
        <dbReference type="ARBA" id="ARBA00022525"/>
    </source>
</evidence>